<organism evidence="1">
    <name type="scientific">Siphoviridae sp. ctcUB23</name>
    <dbReference type="NCBI Taxonomy" id="2825573"/>
    <lineage>
        <taxon>Viruses</taxon>
        <taxon>Duplodnaviria</taxon>
        <taxon>Heunggongvirae</taxon>
        <taxon>Uroviricota</taxon>
        <taxon>Caudoviricetes</taxon>
    </lineage>
</organism>
<proteinExistence type="predicted"/>
<reference evidence="1" key="1">
    <citation type="journal article" date="2021" name="Proc. Natl. Acad. Sci. U.S.A.">
        <title>A Catalog of Tens of Thousands of Viruses from Human Metagenomes Reveals Hidden Associations with Chronic Diseases.</title>
        <authorList>
            <person name="Tisza M.J."/>
            <person name="Buck C.B."/>
        </authorList>
    </citation>
    <scope>NUCLEOTIDE SEQUENCE</scope>
    <source>
        <strain evidence="1">CtcUB23</strain>
    </source>
</reference>
<accession>A0A8S5PJ39</accession>
<protein>
    <submittedName>
        <fullName evidence="1">Uncharacterized protein</fullName>
    </submittedName>
</protein>
<name>A0A8S5PJ39_9CAUD</name>
<dbReference type="EMBL" id="BK015445">
    <property type="protein sequence ID" value="DAE07086.1"/>
    <property type="molecule type" value="Genomic_DNA"/>
</dbReference>
<evidence type="ECO:0000313" key="1">
    <source>
        <dbReference type="EMBL" id="DAE07086.1"/>
    </source>
</evidence>
<sequence>MAKAMRLLSRFESGRSANLTKRTDMQWIKEPVPFTGYYEQMLALDKREAALLARILQKPLKELRKRLERLDDIHESGEATERQENRRCETEEKVSLLEYFIELSPKE</sequence>